<protein>
    <submittedName>
        <fullName evidence="4">Rho GTPase-activating protein 190</fullName>
    </submittedName>
</protein>
<dbReference type="PANTHER" id="PTHR46005">
    <property type="entry name" value="RHO GTPASE-ACTIVATING PROTEIN 190"/>
    <property type="match status" value="1"/>
</dbReference>
<reference evidence="2 3" key="2">
    <citation type="submission" date="2018-11" db="EMBL/GenBank/DDBJ databases">
        <authorList>
            <consortium name="Pathogen Informatics"/>
        </authorList>
    </citation>
    <scope>NUCLEOTIDE SEQUENCE [LARGE SCALE GENOMIC DNA]</scope>
</reference>
<accession>A0A0R3TSY7</accession>
<organism evidence="4">
    <name type="scientific">Rodentolepis nana</name>
    <name type="common">Dwarf tapeworm</name>
    <name type="synonym">Hymenolepis nana</name>
    <dbReference type="NCBI Taxonomy" id="102285"/>
    <lineage>
        <taxon>Eukaryota</taxon>
        <taxon>Metazoa</taxon>
        <taxon>Spiralia</taxon>
        <taxon>Lophotrochozoa</taxon>
        <taxon>Platyhelminthes</taxon>
        <taxon>Cestoda</taxon>
        <taxon>Eucestoda</taxon>
        <taxon>Cyclophyllidea</taxon>
        <taxon>Hymenolepididae</taxon>
        <taxon>Rodentolepis</taxon>
    </lineage>
</organism>
<dbReference type="GO" id="GO:0007266">
    <property type="term" value="P:Rho protein signal transduction"/>
    <property type="evidence" value="ECO:0007669"/>
    <property type="project" value="TreeGrafter"/>
</dbReference>
<dbReference type="GO" id="GO:0005829">
    <property type="term" value="C:cytosol"/>
    <property type="evidence" value="ECO:0007669"/>
    <property type="project" value="TreeGrafter"/>
</dbReference>
<gene>
    <name evidence="2" type="ORF">HNAJ_LOCUS10790</name>
</gene>
<keyword evidence="3" id="KW-1185">Reference proteome</keyword>
<dbReference type="GO" id="GO:0008361">
    <property type="term" value="P:regulation of cell size"/>
    <property type="evidence" value="ECO:0007669"/>
    <property type="project" value="TreeGrafter"/>
</dbReference>
<dbReference type="InterPro" id="IPR027417">
    <property type="entry name" value="P-loop_NTPase"/>
</dbReference>
<dbReference type="CDD" id="cd00882">
    <property type="entry name" value="Ras_like_GTPase"/>
    <property type="match status" value="1"/>
</dbReference>
<reference evidence="4" key="1">
    <citation type="submission" date="2017-02" db="UniProtKB">
        <authorList>
            <consortium name="WormBaseParasite"/>
        </authorList>
    </citation>
    <scope>IDENTIFICATION</scope>
</reference>
<dbReference type="GO" id="GO:0005096">
    <property type="term" value="F:GTPase activator activity"/>
    <property type="evidence" value="ECO:0007669"/>
    <property type="project" value="TreeGrafter"/>
</dbReference>
<evidence type="ECO:0000256" key="1">
    <source>
        <dbReference type="SAM" id="MobiDB-lite"/>
    </source>
</evidence>
<proteinExistence type="predicted"/>
<evidence type="ECO:0000313" key="2">
    <source>
        <dbReference type="EMBL" id="VDO08792.1"/>
    </source>
</evidence>
<dbReference type="EMBL" id="UZAE01013222">
    <property type="protein sequence ID" value="VDO08792.1"/>
    <property type="molecule type" value="Genomic_DNA"/>
</dbReference>
<dbReference type="AlphaFoldDB" id="A0A0R3TSY7"/>
<dbReference type="SUPFAM" id="SSF52540">
    <property type="entry name" value="P-loop containing nucleoside triphosphate hydrolases"/>
    <property type="match status" value="1"/>
</dbReference>
<feature type="region of interest" description="Disordered" evidence="1">
    <location>
        <begin position="199"/>
        <end position="219"/>
    </location>
</feature>
<dbReference type="InterPro" id="IPR051978">
    <property type="entry name" value="Rho-GAP_domain"/>
</dbReference>
<feature type="compositionally biased region" description="Polar residues" evidence="1">
    <location>
        <begin position="202"/>
        <end position="211"/>
    </location>
</feature>
<dbReference type="Proteomes" id="UP000278807">
    <property type="component" value="Unassembled WGS sequence"/>
</dbReference>
<evidence type="ECO:0000313" key="4">
    <source>
        <dbReference type="WBParaSite" id="HNAJ_0001079501-mRNA-1"/>
    </source>
</evidence>
<dbReference type="WBParaSite" id="HNAJ_0001079501-mRNA-1">
    <property type="protein sequence ID" value="HNAJ_0001079501-mRNA-1"/>
    <property type="gene ID" value="HNAJ_0001079501"/>
</dbReference>
<name>A0A0R3TSY7_RODNA</name>
<dbReference type="Gene3D" id="3.40.50.300">
    <property type="entry name" value="P-loop containing nucleotide triphosphate hydrolases"/>
    <property type="match status" value="1"/>
</dbReference>
<evidence type="ECO:0000313" key="3">
    <source>
        <dbReference type="Proteomes" id="UP000278807"/>
    </source>
</evidence>
<sequence>MIRVDSPKTAYVCKDQVGNEWNYSREILEPGDFMVDVFIVVVDSTLTGEAAVSQQKFLKKALTELRKRRIPFVFASSKHDCEVSPENKEFLKHLLHEVCKSLKKTRCCRVETSARLNINVYQAFLSAALLCTPSSMFECRRTHLMSSLRREATSVHSLLPPSVHSLALGADADKPSNPYWPHRTLALLSKSLCNQAVPLTPKNATPKNSVGNDFEVKAD</sequence>
<dbReference type="PANTHER" id="PTHR46005:SF4">
    <property type="entry name" value="RHO GTPASE-ACTIVATING PROTEIN 190"/>
    <property type="match status" value="1"/>
</dbReference>
<dbReference type="STRING" id="102285.A0A0R3TSY7"/>
<dbReference type="OrthoDB" id="6259812at2759"/>